<dbReference type="SUPFAM" id="SSF51658">
    <property type="entry name" value="Xylose isomerase-like"/>
    <property type="match status" value="1"/>
</dbReference>
<dbReference type="RefSeq" id="WP_004060803.1">
    <property type="nucleotide sequence ID" value="NC_017944.1"/>
</dbReference>
<dbReference type="EMBL" id="CP001871">
    <property type="protein sequence ID" value="AFK21445.1"/>
    <property type="molecule type" value="Genomic_DNA"/>
</dbReference>
<reference evidence="4 8" key="6">
    <citation type="submission" date="2019-04" db="EMBL/GenBank/DDBJ databases">
        <title>Methylomes of two halophilic Archaea, Haloarcula marismortui and Haloferax mediterranei.</title>
        <authorList>
            <person name="DasSarma S."/>
            <person name="DasSarma P."/>
            <person name="DasSarma S."/>
            <person name="Fomenkov A."/>
            <person name="Vincze T."/>
            <person name="Anton B.P."/>
            <person name="Roberts R.J."/>
        </authorList>
    </citation>
    <scope>NUCLEOTIDE SEQUENCE [LARGE SCALE GENOMIC DNA]</scope>
    <source>
        <strain evidence="4">ATCC 33500</strain>
        <strain evidence="8">ATCC 33500 / DSM 1411 / JCM 8866 / NBRC 14739 / NCIMB 2177 / R-4</strain>
        <plasmid evidence="4 8">pHME505</plasmid>
    </source>
</reference>
<reference evidence="2 7" key="4">
    <citation type="submission" date="2014-04" db="EMBL/GenBank/DDBJ databases">
        <title>Transcriptional profiles of Haloferax mediterranei on the basis of nitrogen availability.</title>
        <authorList>
            <person name="Bautista V."/>
        </authorList>
    </citation>
    <scope>NUCLEOTIDE SEQUENCE [LARGE SCALE GENOMIC DNA]</scope>
    <source>
        <strain evidence="2">ATCC 33500</strain>
        <strain evidence="7">ATCC 33500 / DSM 1411 / JCM 8866 / NBRC 14739 / NCIMB 2177 / R-4</strain>
        <plasmid evidence="2">HMPLAS1</plasmid>
        <plasmid evidence="7">Plasmid HMPLAS1</plasmid>
    </source>
</reference>
<protein>
    <recommendedName>
        <fullName evidence="9">Radical SAM domain-containing protein</fullName>
    </recommendedName>
</protein>
<dbReference type="OrthoDB" id="15538at2157"/>
<keyword evidence="1" id="KW-0614">Plasmid</keyword>
<sequence>MIDQAFRHGIRRFVSFSPTYPTMDRDDIREALNWFRAVDPEVVFHEPTNPRGMNFELCVEALRDAGFEAEASQFEALLDEDTWVEYALKQIRMVREVVEELGGPTIHTWPDRTLLRATSGELRVRLVQMKQKVSEEAW</sequence>
<reference evidence="1" key="5">
    <citation type="submission" date="2014-05" db="EMBL/GenBank/DDBJ databases">
        <authorList>
            <person name="Wang L."/>
            <person name="Yang H."/>
            <person name="Xiang H."/>
        </authorList>
    </citation>
    <scope>NUCLEOTIDE SEQUENCE</scope>
    <source>
        <strain evidence="1">CGMCC 1.2087</strain>
        <plasmid evidence="1">pHM500</plasmid>
    </source>
</reference>
<evidence type="ECO:0000313" key="7">
    <source>
        <dbReference type="Proteomes" id="UP000027075"/>
    </source>
</evidence>
<evidence type="ECO:0000313" key="6">
    <source>
        <dbReference type="Proteomes" id="UP000011603"/>
    </source>
</evidence>
<evidence type="ECO:0000313" key="1">
    <source>
        <dbReference type="EMBL" id="AFK21445.1"/>
    </source>
</evidence>
<dbReference type="Proteomes" id="UP000299011">
    <property type="component" value="Plasmid pHME505"/>
</dbReference>
<dbReference type="PATRIC" id="fig|523841.21.peg.3609"/>
<dbReference type="Proteomes" id="UP000027075">
    <property type="component" value="Plasmid HMPLAS1"/>
</dbReference>
<dbReference type="Proteomes" id="UP000011603">
    <property type="component" value="Unassembled WGS sequence"/>
</dbReference>
<dbReference type="EMBL" id="CP007554">
    <property type="protein sequence ID" value="AHZ24486.1"/>
    <property type="molecule type" value="Genomic_DNA"/>
</dbReference>
<evidence type="ECO:0000313" key="3">
    <source>
        <dbReference type="EMBL" id="ELZ97237.1"/>
    </source>
</evidence>
<dbReference type="KEGG" id="hme:HFX_6323"/>
<evidence type="ECO:0000313" key="2">
    <source>
        <dbReference type="EMBL" id="AHZ24486.1"/>
    </source>
</evidence>
<evidence type="ECO:0000313" key="8">
    <source>
        <dbReference type="Proteomes" id="UP000299011"/>
    </source>
</evidence>
<dbReference type="HOGENOM" id="CLU_126925_0_0_2"/>
<proteinExistence type="predicted"/>
<evidence type="ECO:0008006" key="9">
    <source>
        <dbReference type="Google" id="ProtNLM"/>
    </source>
</evidence>
<accession>I3RB35</accession>
<dbReference type="EMBL" id="AOLO01000015">
    <property type="protein sequence ID" value="ELZ97237.1"/>
    <property type="molecule type" value="Genomic_DNA"/>
</dbReference>
<reference evidence="3 6" key="3">
    <citation type="journal article" date="2014" name="PLoS Genet.">
        <title>Phylogenetically driven sequencing of extremely halophilic archaea reveals strategies for static and dynamic osmo-response.</title>
        <authorList>
            <person name="Becker E.A."/>
            <person name="Seitzer P.M."/>
            <person name="Tritt A."/>
            <person name="Larsen D."/>
            <person name="Krusor M."/>
            <person name="Yao A.I."/>
            <person name="Wu D."/>
            <person name="Madern D."/>
            <person name="Eisen J.A."/>
            <person name="Darling A.E."/>
            <person name="Facciotti M.T."/>
        </authorList>
    </citation>
    <scope>NUCLEOTIDE SEQUENCE [LARGE SCALE GENOMIC DNA]</scope>
    <source>
        <strain evidence="3">ATCC 33500</strain>
        <strain evidence="6">ATCC 33500 / DSM 1411 / JCM 8866 / NBRC 14739 / NCIMB 2177 / R-4</strain>
    </source>
</reference>
<geneLocation type="plasmid" evidence="2 7">
    <name>HMPLAS1</name>
</geneLocation>
<keyword evidence="6" id="KW-1185">Reference proteome</keyword>
<geneLocation type="plasmid" evidence="4 8">
    <name>pHME505</name>
</geneLocation>
<dbReference type="InterPro" id="IPR036237">
    <property type="entry name" value="Xyl_isomerase-like_sf"/>
</dbReference>
<dbReference type="GeneID" id="40158012"/>
<reference evidence="1 5" key="2">
    <citation type="journal article" date="2012" name="J. Bacteriol.">
        <title>Complete genome sequence of the metabolically versatile halophilic archaeon Haloferax mediterranei, a poly(3-hydroxybutyrate-co-3-hydroxyvalerate) producer.</title>
        <authorList>
            <person name="Han J."/>
            <person name="Zhang F."/>
            <person name="Hou J."/>
            <person name="Liu X."/>
            <person name="Li M."/>
            <person name="Liu H."/>
            <person name="Cai L."/>
            <person name="Zhang B."/>
            <person name="Chen Y."/>
            <person name="Zhou J."/>
            <person name="Hu S."/>
            <person name="Xiang H."/>
        </authorList>
    </citation>
    <scope>NUCLEOTIDE SEQUENCE [LARGE SCALE GENOMIC DNA]</scope>
    <source>
        <strain evidence="5">ATCC 33500 / DSM 1411 / JCM 8866 / NBRC 14739 / NCIMB 2177 / R-4</strain>
        <strain evidence="1">CGMCC 1.2087</strain>
        <plasmid evidence="5">pHM500</plasmid>
    </source>
</reference>
<dbReference type="Proteomes" id="UP000006469">
    <property type="component" value="Plasmid pHM500"/>
</dbReference>
<evidence type="ECO:0000313" key="4">
    <source>
        <dbReference type="EMBL" id="QCQ76884.1"/>
    </source>
</evidence>
<dbReference type="AlphaFoldDB" id="I3RB35"/>
<reference evidence="1" key="1">
    <citation type="journal article" date="2012" name="Appl. Environ. Microbiol.">
        <title>Identification of the haloarchaeal phasin (PhaP) that functions in polyhydroxyalkanoate accumulation and granule formation in Haloferax mediterranei.</title>
        <authorList>
            <person name="Cai S."/>
            <person name="Cai L."/>
            <person name="Liu H."/>
            <person name="Liu X."/>
            <person name="Han J."/>
            <person name="Zhou J."/>
            <person name="Xiang H."/>
        </authorList>
    </citation>
    <scope>NUCLEOTIDE SEQUENCE</scope>
    <source>
        <strain evidence="1">CGMCC 1.2087</strain>
    </source>
</reference>
<gene>
    <name evidence="1" type="ordered locus">HFX_6323</name>
    <name evidence="2" type="ORF">BM92_16385</name>
    <name evidence="3" type="ORF">C439_17983</name>
    <name evidence="4" type="ORF">E6P09_16305</name>
</gene>
<name>I3RB35_HALMT</name>
<geneLocation type="plasmid" evidence="1 5">
    <name>pHM500</name>
</geneLocation>
<dbReference type="EMBL" id="CP039140">
    <property type="protein sequence ID" value="QCQ76884.1"/>
    <property type="molecule type" value="Genomic_DNA"/>
</dbReference>
<organism evidence="1 5">
    <name type="scientific">Haloferax mediterranei (strain ATCC 33500 / DSM 1411 / JCM 8866 / NBRC 14739 / NCIMB 2177 / R-4)</name>
    <name type="common">Halobacterium mediterranei</name>
    <dbReference type="NCBI Taxonomy" id="523841"/>
    <lineage>
        <taxon>Archaea</taxon>
        <taxon>Methanobacteriati</taxon>
        <taxon>Methanobacteriota</taxon>
        <taxon>Stenosarchaea group</taxon>
        <taxon>Halobacteria</taxon>
        <taxon>Halobacteriales</taxon>
        <taxon>Haloferacaceae</taxon>
        <taxon>Haloferax</taxon>
    </lineage>
</organism>
<evidence type="ECO:0000313" key="5">
    <source>
        <dbReference type="Proteomes" id="UP000006469"/>
    </source>
</evidence>